<feature type="region of interest" description="Disordered" evidence="1">
    <location>
        <begin position="117"/>
        <end position="143"/>
    </location>
</feature>
<accession>A0ABV7UJQ9</accession>
<dbReference type="RefSeq" id="WP_191321054.1">
    <property type="nucleotide sequence ID" value="NZ_BNCG01000038.1"/>
</dbReference>
<comment type="caution">
    <text evidence="2">The sequence shown here is derived from an EMBL/GenBank/DDBJ whole genome shotgun (WGS) entry which is preliminary data.</text>
</comment>
<sequence>MHSTDTPLMDALDNLLIEHRLGAITGETLIATSQGVGVLTIAHVERAVIARRIGQTDQILAAMEPFTALLAALKRGEVSTKSEDASPVAVLINDDAGNAMFTTSDLEQILEAQSRRATISPLMPGPCSSIDRNHARQHQSDTQ</sequence>
<keyword evidence="3" id="KW-1185">Reference proteome</keyword>
<dbReference type="EMBL" id="JBHRYC010000066">
    <property type="protein sequence ID" value="MFC3638357.1"/>
    <property type="molecule type" value="Genomic_DNA"/>
</dbReference>
<name>A0ABV7UJQ9_9HYPH</name>
<protein>
    <recommendedName>
        <fullName evidence="4">Roadblock/LAMTOR2 domain-containing protein</fullName>
    </recommendedName>
</protein>
<proteinExistence type="predicted"/>
<evidence type="ECO:0000256" key="1">
    <source>
        <dbReference type="SAM" id="MobiDB-lite"/>
    </source>
</evidence>
<dbReference type="Proteomes" id="UP001595704">
    <property type="component" value="Unassembled WGS sequence"/>
</dbReference>
<gene>
    <name evidence="2" type="ORF">ACFONL_13400</name>
</gene>
<organism evidence="2 3">
    <name type="scientific">Camelimonas fluminis</name>
    <dbReference type="NCBI Taxonomy" id="1576911"/>
    <lineage>
        <taxon>Bacteria</taxon>
        <taxon>Pseudomonadati</taxon>
        <taxon>Pseudomonadota</taxon>
        <taxon>Alphaproteobacteria</taxon>
        <taxon>Hyphomicrobiales</taxon>
        <taxon>Chelatococcaceae</taxon>
        <taxon>Camelimonas</taxon>
    </lineage>
</organism>
<evidence type="ECO:0000313" key="3">
    <source>
        <dbReference type="Proteomes" id="UP001595704"/>
    </source>
</evidence>
<reference evidence="3" key="1">
    <citation type="journal article" date="2019" name="Int. J. Syst. Evol. Microbiol.">
        <title>The Global Catalogue of Microorganisms (GCM) 10K type strain sequencing project: providing services to taxonomists for standard genome sequencing and annotation.</title>
        <authorList>
            <consortium name="The Broad Institute Genomics Platform"/>
            <consortium name="The Broad Institute Genome Sequencing Center for Infectious Disease"/>
            <person name="Wu L."/>
            <person name="Ma J."/>
        </authorList>
    </citation>
    <scope>NUCLEOTIDE SEQUENCE [LARGE SCALE GENOMIC DNA]</scope>
    <source>
        <strain evidence="3">KCTC 42282</strain>
    </source>
</reference>
<evidence type="ECO:0000313" key="2">
    <source>
        <dbReference type="EMBL" id="MFC3638357.1"/>
    </source>
</evidence>
<evidence type="ECO:0008006" key="4">
    <source>
        <dbReference type="Google" id="ProtNLM"/>
    </source>
</evidence>